<evidence type="ECO:0000313" key="2">
    <source>
        <dbReference type="EMBL" id="CAH0553829.1"/>
    </source>
</evidence>
<protein>
    <submittedName>
        <fullName evidence="2">Uncharacterized protein</fullName>
    </submittedName>
</protein>
<name>A0A9P0B2C1_BRAAE</name>
<dbReference type="EMBL" id="OV121134">
    <property type="protein sequence ID" value="CAH0553829.1"/>
    <property type="molecule type" value="Genomic_DNA"/>
</dbReference>
<dbReference type="InterPro" id="IPR043407">
    <property type="entry name" value="Nkap_D1"/>
</dbReference>
<proteinExistence type="predicted"/>
<accession>A0A9P0B2C1</accession>
<organism evidence="2 3">
    <name type="scientific">Brassicogethes aeneus</name>
    <name type="common">Rape pollen beetle</name>
    <name type="synonym">Meligethes aeneus</name>
    <dbReference type="NCBI Taxonomy" id="1431903"/>
    <lineage>
        <taxon>Eukaryota</taxon>
        <taxon>Metazoa</taxon>
        <taxon>Ecdysozoa</taxon>
        <taxon>Arthropoda</taxon>
        <taxon>Hexapoda</taxon>
        <taxon>Insecta</taxon>
        <taxon>Pterygota</taxon>
        <taxon>Neoptera</taxon>
        <taxon>Endopterygota</taxon>
        <taxon>Coleoptera</taxon>
        <taxon>Polyphaga</taxon>
        <taxon>Cucujiformia</taxon>
        <taxon>Nitidulidae</taxon>
        <taxon>Meligethinae</taxon>
        <taxon>Brassicogethes</taxon>
    </lineage>
</organism>
<sequence>MSSRRRSRSRDRKNAASKLRMDTKPMSARITDPSLPAGRRREIDNVMKKARAQTSPTANEFWSKKLLEVEAKDPNRYVLLNCIRIFSFQRHFDLIKFTIRTTRSISFRRILKFTKLGNPLRRH</sequence>
<dbReference type="OrthoDB" id="8197488at2759"/>
<keyword evidence="3" id="KW-1185">Reference proteome</keyword>
<feature type="compositionally biased region" description="Basic residues" evidence="1">
    <location>
        <begin position="1"/>
        <end position="11"/>
    </location>
</feature>
<evidence type="ECO:0000256" key="1">
    <source>
        <dbReference type="SAM" id="MobiDB-lite"/>
    </source>
</evidence>
<dbReference type="AlphaFoldDB" id="A0A9P0B2C1"/>
<feature type="region of interest" description="Disordered" evidence="1">
    <location>
        <begin position="1"/>
        <end position="40"/>
    </location>
</feature>
<dbReference type="PANTHER" id="PTHR46940">
    <property type="entry name" value="NKAP DOMAIN-CONTAINING 1"/>
    <property type="match status" value="1"/>
</dbReference>
<gene>
    <name evidence="2" type="ORF">MELIAE_LOCUS5729</name>
</gene>
<reference evidence="2" key="1">
    <citation type="submission" date="2021-12" db="EMBL/GenBank/DDBJ databases">
        <authorList>
            <person name="King R."/>
        </authorList>
    </citation>
    <scope>NUCLEOTIDE SEQUENCE</scope>
</reference>
<dbReference type="Proteomes" id="UP001154078">
    <property type="component" value="Chromosome 3"/>
</dbReference>
<evidence type="ECO:0000313" key="3">
    <source>
        <dbReference type="Proteomes" id="UP001154078"/>
    </source>
</evidence>
<dbReference type="PANTHER" id="PTHR46940:SF1">
    <property type="entry name" value="NKAP DOMAIN CONTAINING 1"/>
    <property type="match status" value="1"/>
</dbReference>